<dbReference type="GO" id="GO:0016020">
    <property type="term" value="C:membrane"/>
    <property type="evidence" value="ECO:0007669"/>
    <property type="project" value="UniProtKB-SubCell"/>
</dbReference>
<dbReference type="Pfam" id="PF12819">
    <property type="entry name" value="Malectin_like"/>
    <property type="match status" value="1"/>
</dbReference>
<feature type="chain" id="PRO_5044809831" description="Malectin-like domain-containing protein" evidence="6">
    <location>
        <begin position="29"/>
        <end position="213"/>
    </location>
</feature>
<dbReference type="PANTHER" id="PTHR45631">
    <property type="entry name" value="OS07G0107800 PROTEIN-RELATED"/>
    <property type="match status" value="1"/>
</dbReference>
<reference evidence="8 9" key="1">
    <citation type="submission" date="2024-11" db="EMBL/GenBank/DDBJ databases">
        <title>Chromosome-level genome assembly of Eucalyptus globulus Labill. provides insights into its genome evolution.</title>
        <authorList>
            <person name="Li X."/>
        </authorList>
    </citation>
    <scope>NUCLEOTIDE SEQUENCE [LARGE SCALE GENOMIC DNA]</scope>
    <source>
        <strain evidence="8">CL2024</strain>
        <tissue evidence="8">Fresh tender leaves</tissue>
    </source>
</reference>
<keyword evidence="4" id="KW-1133">Transmembrane helix</keyword>
<organism evidence="8 9">
    <name type="scientific">Eucalyptus globulus</name>
    <name type="common">Tasmanian blue gum</name>
    <dbReference type="NCBI Taxonomy" id="34317"/>
    <lineage>
        <taxon>Eukaryota</taxon>
        <taxon>Viridiplantae</taxon>
        <taxon>Streptophyta</taxon>
        <taxon>Embryophyta</taxon>
        <taxon>Tracheophyta</taxon>
        <taxon>Spermatophyta</taxon>
        <taxon>Magnoliopsida</taxon>
        <taxon>eudicotyledons</taxon>
        <taxon>Gunneridae</taxon>
        <taxon>Pentapetalae</taxon>
        <taxon>rosids</taxon>
        <taxon>malvids</taxon>
        <taxon>Myrtales</taxon>
        <taxon>Myrtaceae</taxon>
        <taxon>Myrtoideae</taxon>
        <taxon>Eucalypteae</taxon>
        <taxon>Eucalyptus</taxon>
    </lineage>
</organism>
<evidence type="ECO:0000256" key="4">
    <source>
        <dbReference type="ARBA" id="ARBA00022989"/>
    </source>
</evidence>
<evidence type="ECO:0000259" key="7">
    <source>
        <dbReference type="Pfam" id="PF12819"/>
    </source>
</evidence>
<name>A0ABD3J2J7_EUCGL</name>
<evidence type="ECO:0000256" key="5">
    <source>
        <dbReference type="ARBA" id="ARBA00023136"/>
    </source>
</evidence>
<dbReference type="PANTHER" id="PTHR45631:SF206">
    <property type="entry name" value="PROTEIN KINASE DOMAIN-CONTAINING PROTEIN"/>
    <property type="match status" value="1"/>
</dbReference>
<dbReference type="EMBL" id="JBJKBG010000009">
    <property type="protein sequence ID" value="KAL3721677.1"/>
    <property type="molecule type" value="Genomic_DNA"/>
</dbReference>
<keyword evidence="9" id="KW-1185">Reference proteome</keyword>
<evidence type="ECO:0000256" key="3">
    <source>
        <dbReference type="ARBA" id="ARBA00022729"/>
    </source>
</evidence>
<feature type="signal peptide" evidence="6">
    <location>
        <begin position="1"/>
        <end position="28"/>
    </location>
</feature>
<protein>
    <recommendedName>
        <fullName evidence="7">Malectin-like domain-containing protein</fullName>
    </recommendedName>
</protein>
<comment type="caution">
    <text evidence="8">The sequence shown here is derived from an EMBL/GenBank/DDBJ whole genome shotgun (WGS) entry which is preliminary data.</text>
</comment>
<comment type="subcellular location">
    <subcellularLocation>
        <location evidence="1">Membrane</location>
        <topology evidence="1">Single-pass membrane protein</topology>
    </subcellularLocation>
</comment>
<accession>A0ABD3J2J7</accession>
<evidence type="ECO:0000313" key="9">
    <source>
        <dbReference type="Proteomes" id="UP001634007"/>
    </source>
</evidence>
<dbReference type="AlphaFoldDB" id="A0ABD3J2J7"/>
<evidence type="ECO:0000313" key="8">
    <source>
        <dbReference type="EMBL" id="KAL3721677.1"/>
    </source>
</evidence>
<sequence length="213" mass="24027">MAMERSITAFSIALLASLASTLVIVVQAQRPGFISIDCGAPSEYTDEIFDITYKMDDGFISSGKNMEIAQELMDPTTIKYLNNVRFFPDGTRNCYTLRPNLGKNRTYYIRAAFWYGNYDGKNQPPIFRLYIDVNYITTVDYNAYYGSEEIMYVSNEDDIQVCLVNIGTGVPYISALELRALDNDIYRAGSGGSGLIRSWRFDLGQSSTIYGDR</sequence>
<dbReference type="Proteomes" id="UP001634007">
    <property type="component" value="Unassembled WGS sequence"/>
</dbReference>
<gene>
    <name evidence="8" type="ORF">ACJRO7_034073</name>
</gene>
<dbReference type="InterPro" id="IPR024788">
    <property type="entry name" value="Malectin-like_Carb-bd_dom"/>
</dbReference>
<keyword evidence="3 6" id="KW-0732">Signal</keyword>
<evidence type="ECO:0000256" key="6">
    <source>
        <dbReference type="SAM" id="SignalP"/>
    </source>
</evidence>
<evidence type="ECO:0000256" key="1">
    <source>
        <dbReference type="ARBA" id="ARBA00004167"/>
    </source>
</evidence>
<proteinExistence type="predicted"/>
<evidence type="ECO:0000256" key="2">
    <source>
        <dbReference type="ARBA" id="ARBA00022692"/>
    </source>
</evidence>
<feature type="domain" description="Malectin-like" evidence="7">
    <location>
        <begin position="36"/>
        <end position="207"/>
    </location>
</feature>
<keyword evidence="2" id="KW-0812">Transmembrane</keyword>
<keyword evidence="5" id="KW-0472">Membrane</keyword>